<feature type="compositionally biased region" description="Polar residues" evidence="1">
    <location>
        <begin position="55"/>
        <end position="87"/>
    </location>
</feature>
<dbReference type="Proteomes" id="UP000515154">
    <property type="component" value="Unplaced"/>
</dbReference>
<reference evidence="3" key="1">
    <citation type="submission" date="2025-08" db="UniProtKB">
        <authorList>
            <consortium name="RefSeq"/>
        </authorList>
    </citation>
    <scope>IDENTIFICATION</scope>
</reference>
<accession>A0A7E6EGP4</accession>
<feature type="region of interest" description="Disordered" evidence="1">
    <location>
        <begin position="176"/>
        <end position="195"/>
    </location>
</feature>
<protein>
    <submittedName>
        <fullName evidence="3">Homeobox protein 13-like isoform X3</fullName>
    </submittedName>
</protein>
<feature type="compositionally biased region" description="Low complexity" evidence="1">
    <location>
        <begin position="104"/>
        <end position="113"/>
    </location>
</feature>
<feature type="compositionally biased region" description="Polar residues" evidence="1">
    <location>
        <begin position="324"/>
        <end position="333"/>
    </location>
</feature>
<dbReference type="AlphaFoldDB" id="A0A7E6EGP4"/>
<feature type="compositionally biased region" description="Low complexity" evidence="1">
    <location>
        <begin position="176"/>
        <end position="185"/>
    </location>
</feature>
<feature type="compositionally biased region" description="Acidic residues" evidence="1">
    <location>
        <begin position="249"/>
        <end position="314"/>
    </location>
</feature>
<feature type="compositionally biased region" description="Basic residues" evidence="1">
    <location>
        <begin position="359"/>
        <end position="369"/>
    </location>
</feature>
<feature type="compositionally biased region" description="Low complexity" evidence="1">
    <location>
        <begin position="370"/>
        <end position="389"/>
    </location>
</feature>
<feature type="region of interest" description="Disordered" evidence="1">
    <location>
        <begin position="1"/>
        <end position="130"/>
    </location>
</feature>
<feature type="compositionally biased region" description="Polar residues" evidence="1">
    <location>
        <begin position="14"/>
        <end position="25"/>
    </location>
</feature>
<sequence length="506" mass="57232">MMQSAPISEELYDSLNSNQKPTQPKTKVAVEDTTIGPFGDGGGDDEDDDDDDSIRNLSSMTPCTPSVGSFDSSYATDDSPSNISPGFTFSFEPDQHLQHHHHQQQQQQQQQQQKGDEEHQQEQQQQQYHLHQYRQQQHYCRSVCRRQLFEGPQNYPHRYHNQQQQQLSHPLYFPQHIQQQQQQQQEEQHHHHLQQQFQALSIGNNTTAAIGAVGGGGGGRRRGPAVISTSLCSVESMSDYSMRERSSNDFDENDDEDDDDDDVVVGDVDDDDDVDGDLDKDDDDDEDGDNNDDVDDEDEVVGAADDDDEDDDDDVFSKDGVSGNSAFPSSQRHGVSHSRPIPIRSVARRNRTNDLNTMNHHHHHHHHNNNNHNNNNNNGSTSSYGSPSSFPMSMDHHFMANFRNNFPQHFQGPPGMSPDCCQAGNILVSCSWGSELRRTIGTQTYPMFRRTGALFGIQTACHLHNQSSIRAIISSTGRKKNFYFSFFRCSLLNPSRSRLFFLSLID</sequence>
<evidence type="ECO:0000256" key="1">
    <source>
        <dbReference type="SAM" id="MobiDB-lite"/>
    </source>
</evidence>
<gene>
    <name evidence="3" type="primary">LOC115227084</name>
</gene>
<feature type="region of interest" description="Disordered" evidence="1">
    <location>
        <begin position="237"/>
        <end position="389"/>
    </location>
</feature>
<evidence type="ECO:0000313" key="2">
    <source>
        <dbReference type="Proteomes" id="UP000515154"/>
    </source>
</evidence>
<feature type="compositionally biased region" description="Acidic residues" evidence="1">
    <location>
        <begin position="42"/>
        <end position="52"/>
    </location>
</feature>
<proteinExistence type="predicted"/>
<keyword evidence="2" id="KW-1185">Reference proteome</keyword>
<evidence type="ECO:0000313" key="3">
    <source>
        <dbReference type="RefSeq" id="XP_036354419.1"/>
    </source>
</evidence>
<name>A0A7E6EGP4_9MOLL</name>
<organism evidence="2 3">
    <name type="scientific">Octopus sinensis</name>
    <name type="common">East Asian common octopus</name>
    <dbReference type="NCBI Taxonomy" id="2607531"/>
    <lineage>
        <taxon>Eukaryota</taxon>
        <taxon>Metazoa</taxon>
        <taxon>Spiralia</taxon>
        <taxon>Lophotrochozoa</taxon>
        <taxon>Mollusca</taxon>
        <taxon>Cephalopoda</taxon>
        <taxon>Coleoidea</taxon>
        <taxon>Octopodiformes</taxon>
        <taxon>Octopoda</taxon>
        <taxon>Incirrata</taxon>
        <taxon>Octopodidae</taxon>
        <taxon>Octopus</taxon>
    </lineage>
</organism>
<dbReference type="RefSeq" id="XP_036354419.1">
    <property type="nucleotide sequence ID" value="XM_036498526.1"/>
</dbReference>